<dbReference type="InterPro" id="IPR058352">
    <property type="entry name" value="DUF8039"/>
</dbReference>
<dbReference type="Pfam" id="PF26133">
    <property type="entry name" value="DUF8039"/>
    <property type="match status" value="1"/>
</dbReference>
<dbReference type="PANTHER" id="PTHR33018">
    <property type="entry name" value="OS10G0338966 PROTEIN-RELATED"/>
    <property type="match status" value="1"/>
</dbReference>
<sequence>MQAKYQQDFANMEQRMMTRIKERLVAQMEEQMQSYMHSFIQQQSTPPPHASTWGYVWPSHSLPHDTNTLSEKCQLLLDGFLDAVAIGTMQAGRFTEHHQTLHDDLVRVFVDEVIQPKASLLMSTAEFMTMGDTLHNYVQWPCRLIIPISSKDVPPSKKNDKAPIIVKKSNRTPVQKLRRFLEDLDQN</sequence>
<keyword evidence="3" id="KW-1185">Reference proteome</keyword>
<proteinExistence type="predicted"/>
<name>A0ABD1MZZ6_9FABA</name>
<evidence type="ECO:0000313" key="2">
    <source>
        <dbReference type="EMBL" id="KAL2341413.1"/>
    </source>
</evidence>
<accession>A0ABD1MZZ6</accession>
<dbReference type="PANTHER" id="PTHR33018:SF34">
    <property type="entry name" value="OS02G0472350 PROTEIN"/>
    <property type="match status" value="1"/>
</dbReference>
<dbReference type="Proteomes" id="UP001603857">
    <property type="component" value="Unassembled WGS sequence"/>
</dbReference>
<gene>
    <name evidence="2" type="ORF">Fmac_009353</name>
</gene>
<protein>
    <recommendedName>
        <fullName evidence="1">DUF8039 domain-containing protein</fullName>
    </recommendedName>
</protein>
<dbReference type="EMBL" id="JBGMDY010000003">
    <property type="protein sequence ID" value="KAL2341413.1"/>
    <property type="molecule type" value="Genomic_DNA"/>
</dbReference>
<evidence type="ECO:0000313" key="3">
    <source>
        <dbReference type="Proteomes" id="UP001603857"/>
    </source>
</evidence>
<evidence type="ECO:0000259" key="1">
    <source>
        <dbReference type="Pfam" id="PF26133"/>
    </source>
</evidence>
<dbReference type="AlphaFoldDB" id="A0ABD1MZZ6"/>
<organism evidence="2 3">
    <name type="scientific">Flemingia macrophylla</name>
    <dbReference type="NCBI Taxonomy" id="520843"/>
    <lineage>
        <taxon>Eukaryota</taxon>
        <taxon>Viridiplantae</taxon>
        <taxon>Streptophyta</taxon>
        <taxon>Embryophyta</taxon>
        <taxon>Tracheophyta</taxon>
        <taxon>Spermatophyta</taxon>
        <taxon>Magnoliopsida</taxon>
        <taxon>eudicotyledons</taxon>
        <taxon>Gunneridae</taxon>
        <taxon>Pentapetalae</taxon>
        <taxon>rosids</taxon>
        <taxon>fabids</taxon>
        <taxon>Fabales</taxon>
        <taxon>Fabaceae</taxon>
        <taxon>Papilionoideae</taxon>
        <taxon>50 kb inversion clade</taxon>
        <taxon>NPAAA clade</taxon>
        <taxon>indigoferoid/millettioid clade</taxon>
        <taxon>Phaseoleae</taxon>
        <taxon>Flemingia</taxon>
    </lineage>
</organism>
<comment type="caution">
    <text evidence="2">The sequence shown here is derived from an EMBL/GenBank/DDBJ whole genome shotgun (WGS) entry which is preliminary data.</text>
</comment>
<reference evidence="2 3" key="1">
    <citation type="submission" date="2024-08" db="EMBL/GenBank/DDBJ databases">
        <title>Insights into the chromosomal genome structure of Flemingia macrophylla.</title>
        <authorList>
            <person name="Ding Y."/>
            <person name="Zhao Y."/>
            <person name="Bi W."/>
            <person name="Wu M."/>
            <person name="Zhao G."/>
            <person name="Gong Y."/>
            <person name="Li W."/>
            <person name="Zhang P."/>
        </authorList>
    </citation>
    <scope>NUCLEOTIDE SEQUENCE [LARGE SCALE GENOMIC DNA]</scope>
    <source>
        <strain evidence="2">DYQJB</strain>
        <tissue evidence="2">Leaf</tissue>
    </source>
</reference>
<feature type="domain" description="DUF8039" evidence="1">
    <location>
        <begin position="66"/>
        <end position="146"/>
    </location>
</feature>